<protein>
    <submittedName>
        <fullName evidence="3">Uncharacterized protein</fullName>
    </submittedName>
</protein>
<feature type="compositionally biased region" description="Basic and acidic residues" evidence="1">
    <location>
        <begin position="330"/>
        <end position="351"/>
    </location>
</feature>
<sequence>MRFSNVPSVVLLLASILSVEAGPLPANGVQPRRNVHGTPPAAPPTEGKRAIEERDAVMSGASDESPAVKRSLLIHIKRDGYRTNPKEKRGRKPTPAPKPPNPLIIHKPNNKRTLTSYFSRNKRSDGEGPEATIEERNPGKEIFGRAPAKGPKKPANPLIIHGSSKRTLTSYLSTDKRDGDRPEAIKERNPGKEIFSRAPAKGPKKPPNPLVISNHSKRKATSYLSTDKRDSDRPEAIKERNLGKEIFGRAPAKGLKKPANPLVISNHSKRKATSYLSTDKRDSDRLEAIKERNLGKEIFGRAPAKGPKKPANPLIISTHSKRKATSYLSTDKRDSDRPEAIKERNLGKEIFGRAPAKGPKKPPNPLVISNHSKRKATSYLLPEKRSGGLQIPKGPGIPIGERNLGEGVFGRADAPKNSANTGNPLIIRSESKIASALSAVKRWSGLLSIEKRDPENANEVKPAHPPIKDGVEKRWNGLLPRSNSNLESLDESSVSAIKRNPKTKPDPTKLHPGGS</sequence>
<feature type="compositionally biased region" description="Low complexity" evidence="1">
    <location>
        <begin position="302"/>
        <end position="311"/>
    </location>
</feature>
<accession>A0A9N9PSJ2</accession>
<reference evidence="3" key="1">
    <citation type="submission" date="2021-07" db="EMBL/GenBank/DDBJ databases">
        <authorList>
            <person name="Durling M."/>
        </authorList>
    </citation>
    <scope>NUCLEOTIDE SEQUENCE</scope>
</reference>
<dbReference type="OrthoDB" id="10531923at2759"/>
<feature type="compositionally biased region" description="Basic and acidic residues" evidence="1">
    <location>
        <begin position="466"/>
        <end position="475"/>
    </location>
</feature>
<feature type="chain" id="PRO_5040337607" evidence="2">
    <location>
        <begin position="22"/>
        <end position="515"/>
    </location>
</feature>
<dbReference type="Proteomes" id="UP000696280">
    <property type="component" value="Unassembled WGS sequence"/>
</dbReference>
<keyword evidence="2" id="KW-0732">Signal</keyword>
<dbReference type="AlphaFoldDB" id="A0A9N9PSJ2"/>
<name>A0A9N9PSJ2_9HELO</name>
<evidence type="ECO:0000313" key="3">
    <source>
        <dbReference type="EMBL" id="CAG8952567.1"/>
    </source>
</evidence>
<keyword evidence="4" id="KW-1185">Reference proteome</keyword>
<feature type="compositionally biased region" description="Basic and acidic residues" evidence="1">
    <location>
        <begin position="278"/>
        <end position="299"/>
    </location>
</feature>
<gene>
    <name evidence="3" type="ORF">HYFRA_00009673</name>
</gene>
<evidence type="ECO:0000313" key="4">
    <source>
        <dbReference type="Proteomes" id="UP000696280"/>
    </source>
</evidence>
<feature type="compositionally biased region" description="Low complexity" evidence="1">
    <location>
        <begin position="482"/>
        <end position="495"/>
    </location>
</feature>
<proteinExistence type="predicted"/>
<feature type="compositionally biased region" description="Basic and acidic residues" evidence="1">
    <location>
        <begin position="76"/>
        <end position="87"/>
    </location>
</feature>
<feature type="region of interest" description="Disordered" evidence="1">
    <location>
        <begin position="451"/>
        <end position="515"/>
    </location>
</feature>
<dbReference type="EMBL" id="CAJVRL010000046">
    <property type="protein sequence ID" value="CAG8952567.1"/>
    <property type="molecule type" value="Genomic_DNA"/>
</dbReference>
<feature type="compositionally biased region" description="Low complexity" evidence="1">
    <location>
        <begin position="146"/>
        <end position="155"/>
    </location>
</feature>
<evidence type="ECO:0000256" key="2">
    <source>
        <dbReference type="SAM" id="SignalP"/>
    </source>
</evidence>
<feature type="compositionally biased region" description="Basic and acidic residues" evidence="1">
    <location>
        <begin position="133"/>
        <end position="143"/>
    </location>
</feature>
<comment type="caution">
    <text evidence="3">The sequence shown here is derived from an EMBL/GenBank/DDBJ whole genome shotgun (WGS) entry which is preliminary data.</text>
</comment>
<organism evidence="3 4">
    <name type="scientific">Hymenoscyphus fraxineus</name>
    <dbReference type="NCBI Taxonomy" id="746836"/>
    <lineage>
        <taxon>Eukaryota</taxon>
        <taxon>Fungi</taxon>
        <taxon>Dikarya</taxon>
        <taxon>Ascomycota</taxon>
        <taxon>Pezizomycotina</taxon>
        <taxon>Leotiomycetes</taxon>
        <taxon>Helotiales</taxon>
        <taxon>Helotiaceae</taxon>
        <taxon>Hymenoscyphus</taxon>
    </lineage>
</organism>
<evidence type="ECO:0000256" key="1">
    <source>
        <dbReference type="SAM" id="MobiDB-lite"/>
    </source>
</evidence>
<feature type="compositionally biased region" description="Basic and acidic residues" evidence="1">
    <location>
        <begin position="46"/>
        <end position="56"/>
    </location>
</feature>
<feature type="compositionally biased region" description="Basic and acidic residues" evidence="1">
    <location>
        <begin position="226"/>
        <end position="247"/>
    </location>
</feature>
<feature type="signal peptide" evidence="2">
    <location>
        <begin position="1"/>
        <end position="21"/>
    </location>
</feature>
<feature type="region of interest" description="Disordered" evidence="1">
    <location>
        <begin position="23"/>
        <end position="423"/>
    </location>
</feature>
<feature type="compositionally biased region" description="Basic and acidic residues" evidence="1">
    <location>
        <begin position="174"/>
        <end position="195"/>
    </location>
</feature>